<dbReference type="InterPro" id="IPR049050">
    <property type="entry name" value="nSTAND3"/>
</dbReference>
<proteinExistence type="predicted"/>
<protein>
    <submittedName>
        <fullName evidence="4">Uncharacterized protein</fullName>
    </submittedName>
</protein>
<dbReference type="Pfam" id="PF18738">
    <property type="entry name" value="HEPN_DZIP3"/>
    <property type="match status" value="1"/>
</dbReference>
<dbReference type="InterPro" id="IPR027417">
    <property type="entry name" value="P-loop_NTPase"/>
</dbReference>
<gene>
    <name evidence="4" type="ORF">MCOR_46732</name>
</gene>
<dbReference type="EMBL" id="CACVKT020008263">
    <property type="protein sequence ID" value="CAC5413876.1"/>
    <property type="molecule type" value="Genomic_DNA"/>
</dbReference>
<dbReference type="AlphaFoldDB" id="A0A6J8E170"/>
<dbReference type="InterPro" id="IPR041249">
    <property type="entry name" value="HEPN_DZIP3"/>
</dbReference>
<feature type="domain" description="Novel STAND NTPase 3" evidence="3">
    <location>
        <begin position="272"/>
        <end position="427"/>
    </location>
</feature>
<evidence type="ECO:0000259" key="3">
    <source>
        <dbReference type="Pfam" id="PF20720"/>
    </source>
</evidence>
<dbReference type="SUPFAM" id="SSF52540">
    <property type="entry name" value="P-loop containing nucleoside triphosphate hydrolases"/>
    <property type="match status" value="1"/>
</dbReference>
<keyword evidence="1" id="KW-0175">Coiled coil</keyword>
<evidence type="ECO:0000256" key="1">
    <source>
        <dbReference type="SAM" id="Coils"/>
    </source>
</evidence>
<evidence type="ECO:0000259" key="2">
    <source>
        <dbReference type="Pfam" id="PF18738"/>
    </source>
</evidence>
<dbReference type="OrthoDB" id="6131081at2759"/>
<evidence type="ECO:0000313" key="4">
    <source>
        <dbReference type="EMBL" id="CAC5413876.1"/>
    </source>
</evidence>
<reference evidence="4 5" key="1">
    <citation type="submission" date="2020-06" db="EMBL/GenBank/DDBJ databases">
        <authorList>
            <person name="Li R."/>
            <person name="Bekaert M."/>
        </authorList>
    </citation>
    <scope>NUCLEOTIDE SEQUENCE [LARGE SCALE GENOMIC DNA]</scope>
    <source>
        <strain evidence="5">wild</strain>
    </source>
</reference>
<dbReference type="Proteomes" id="UP000507470">
    <property type="component" value="Unassembled WGS sequence"/>
</dbReference>
<organism evidence="4 5">
    <name type="scientific">Mytilus coruscus</name>
    <name type="common">Sea mussel</name>
    <dbReference type="NCBI Taxonomy" id="42192"/>
    <lineage>
        <taxon>Eukaryota</taxon>
        <taxon>Metazoa</taxon>
        <taxon>Spiralia</taxon>
        <taxon>Lophotrochozoa</taxon>
        <taxon>Mollusca</taxon>
        <taxon>Bivalvia</taxon>
        <taxon>Autobranchia</taxon>
        <taxon>Pteriomorphia</taxon>
        <taxon>Mytilida</taxon>
        <taxon>Mytiloidea</taxon>
        <taxon>Mytilidae</taxon>
        <taxon>Mytilinae</taxon>
        <taxon>Mytilus</taxon>
    </lineage>
</organism>
<feature type="coiled-coil region" evidence="1">
    <location>
        <begin position="207"/>
        <end position="241"/>
    </location>
</feature>
<accession>A0A6J8E170</accession>
<evidence type="ECO:0000313" key="5">
    <source>
        <dbReference type="Proteomes" id="UP000507470"/>
    </source>
</evidence>
<feature type="domain" description="DZIP3-like HEPN" evidence="2">
    <location>
        <begin position="72"/>
        <end position="193"/>
    </location>
</feature>
<name>A0A6J8E170_MYTCO</name>
<sequence>MAASTLKLTVEEKNYWKFCMLNVRVVPDALRTYFDGLIPPTSLAIIINKNSKTISYLVNRRVINAAQLDILQKIPGTKWALTCPPVPIGHNATSSGDFDVTLMVCLLRNLPLPGISSPASGWDNLPSPSDISAGAYLARIKYYRNEIAHSTENNLNTLDFQDKWKTISEAITFCNGGQSPNAIKEILHCDLDGSQNGAIVTCLATEIEAIKRDLKLVEGEKSKMQDELKKTELQLENVQNDFHFYKDGHLPKNISDNIHDLINKWRIDDKPFFFTRAGKLVYDMLESENIVIIIGQSGSGKSATARNIALKWISYGYDVVPVEYVEQILEYRCKGTKQIFVIDDAVGKYSVNGSYVNQWERLDSKLTTLFIDDNAKLICTLRKVVAIDTKFKSAKTCLSEKAYIVDLDHEDNCLLLEEKMSILKNHLISTDRQNDISDAECKDCCKGNFAFPLLCHVFTTSNGLFLRKSDFFQRPFNYLNDEITKLHQRNKEVYCSLVTCMIFSGKLNVKLLSVSDDSDEEQEKSGRIIGMIAEACGLNRNISRHTLLNSLLSVESVYVKSYCGVINFLHDSFLEAISFHFSKVNPCVFLECCDIAFLKERVRVNSPQVNDDENVIVLNEESFCFLANRYIAELKTGEFMDVLCSQPIKDEKFIKVMGDVIDCGKLITRQKLVETEISCVAFIKWKHFDPIYKQENNVEAVAAIMEIFPSGKTLFHWVVATGCNYFVDYFLNECHKSNKINTYDPISLFSH</sequence>
<dbReference type="Pfam" id="PF20720">
    <property type="entry name" value="nSTAND3"/>
    <property type="match status" value="1"/>
</dbReference>
<keyword evidence="5" id="KW-1185">Reference proteome</keyword>